<feature type="domain" description="Glycosyltransferase subfamily 4-like N-terminal" evidence="3">
    <location>
        <begin position="64"/>
        <end position="176"/>
    </location>
</feature>
<dbReference type="InterPro" id="IPR050194">
    <property type="entry name" value="Glycosyltransferase_grp1"/>
</dbReference>
<dbReference type="PANTHER" id="PTHR45947">
    <property type="entry name" value="SULFOQUINOVOSYL TRANSFERASE SQD2"/>
    <property type="match status" value="1"/>
</dbReference>
<evidence type="ECO:0008006" key="6">
    <source>
        <dbReference type="Google" id="ProtNLM"/>
    </source>
</evidence>
<dbReference type="PANTHER" id="PTHR45947:SF14">
    <property type="entry name" value="SLL1723 PROTEIN"/>
    <property type="match status" value="1"/>
</dbReference>
<name>A0A147K4L7_9BACI</name>
<dbReference type="Proteomes" id="UP000074108">
    <property type="component" value="Unassembled WGS sequence"/>
</dbReference>
<organism evidence="4 5">
    <name type="scientific">Bacillus coahuilensis p1.1.43</name>
    <dbReference type="NCBI Taxonomy" id="1150625"/>
    <lineage>
        <taxon>Bacteria</taxon>
        <taxon>Bacillati</taxon>
        <taxon>Bacillota</taxon>
        <taxon>Bacilli</taxon>
        <taxon>Bacillales</taxon>
        <taxon>Bacillaceae</taxon>
        <taxon>Bacillus</taxon>
    </lineage>
</organism>
<evidence type="ECO:0000259" key="3">
    <source>
        <dbReference type="Pfam" id="PF13439"/>
    </source>
</evidence>
<feature type="domain" description="Glycosyl transferase family 1" evidence="2">
    <location>
        <begin position="187"/>
        <end position="350"/>
    </location>
</feature>
<evidence type="ECO:0000313" key="5">
    <source>
        <dbReference type="Proteomes" id="UP000074108"/>
    </source>
</evidence>
<dbReference type="PATRIC" id="fig|1150625.3.peg.3207"/>
<dbReference type="Pfam" id="PF13439">
    <property type="entry name" value="Glyco_transf_4"/>
    <property type="match status" value="1"/>
</dbReference>
<dbReference type="Gene3D" id="3.40.50.2000">
    <property type="entry name" value="Glycogen Phosphorylase B"/>
    <property type="match status" value="2"/>
</dbReference>
<comment type="caution">
    <text evidence="4">The sequence shown here is derived from an EMBL/GenBank/DDBJ whole genome shotgun (WGS) entry which is preliminary data.</text>
</comment>
<dbReference type="GO" id="GO:0016757">
    <property type="term" value="F:glycosyltransferase activity"/>
    <property type="evidence" value="ECO:0007669"/>
    <property type="project" value="InterPro"/>
</dbReference>
<evidence type="ECO:0000313" key="4">
    <source>
        <dbReference type="EMBL" id="KUP04379.1"/>
    </source>
</evidence>
<evidence type="ECO:0000259" key="2">
    <source>
        <dbReference type="Pfam" id="PF00534"/>
    </source>
</evidence>
<evidence type="ECO:0000256" key="1">
    <source>
        <dbReference type="ARBA" id="ARBA00009481"/>
    </source>
</evidence>
<dbReference type="SUPFAM" id="SSF53756">
    <property type="entry name" value="UDP-Glycosyltransferase/glycogen phosphorylase"/>
    <property type="match status" value="1"/>
</dbReference>
<sequence>MIYRDSLLPKSETFIQKQTNFYKSFTPYFLGYKHVKKGLSLPTDRVYTDNENVKNGISEVLKKKIGWNSSFDRYIANVSPTLIHAHFGPDGVLAYPFAKRHKLPLLVTFHGYDVTVKDTFLKQQSFNVRNYVKKREILKEDWVYPIAASSFIKEKLIEKGFDEEKIITHYIGVDINAYSHISPLTLEERSHSALFVGRLIENKGAHYFIEAVKLLMQNDLDLTVHIAGDGPEKSRLMELSAPFEDRFHFHGMIPHDEVLSLMSSSKVLCVPSVEVESGASEGFGIVFIEAGLMGLPVASFYTGGIPEAVLHGETGLLTSQKDVINLSENIRTLLTNTDLWNEMSLAAQKRVRFEFDIEIQTRKLEQLYKDIANKL</sequence>
<protein>
    <recommendedName>
        <fullName evidence="6">Glycosyl transferase family 1</fullName>
    </recommendedName>
</protein>
<comment type="similarity">
    <text evidence="1">Belongs to the glycosyltransferase group 1 family. Glycosyltransferase 4 subfamily.</text>
</comment>
<proteinExistence type="inferred from homology"/>
<accession>A0A147K4L7</accession>
<dbReference type="InterPro" id="IPR028098">
    <property type="entry name" value="Glyco_trans_4-like_N"/>
</dbReference>
<gene>
    <name evidence="4" type="ORF">Q75_15370</name>
</gene>
<dbReference type="AlphaFoldDB" id="A0A147K4L7"/>
<dbReference type="EMBL" id="LDYG01000051">
    <property type="protein sequence ID" value="KUP04379.1"/>
    <property type="molecule type" value="Genomic_DNA"/>
</dbReference>
<dbReference type="Pfam" id="PF00534">
    <property type="entry name" value="Glycos_transf_1"/>
    <property type="match status" value="1"/>
</dbReference>
<reference evidence="4 5" key="1">
    <citation type="journal article" date="2016" name="Front. Microbiol.">
        <title>Microevolution Analysis of Bacillus coahuilensis Unveils Differences in Phosphorus Acquisition Strategies and Their Regulation.</title>
        <authorList>
            <person name="Gomez-Lunar Z."/>
            <person name="Hernandez-Gonzalez I."/>
            <person name="Rodriguez-Torres M.D."/>
            <person name="Souza V."/>
            <person name="Olmedo-Alvarez G."/>
        </authorList>
    </citation>
    <scope>NUCLEOTIDE SEQUENCE [LARGE SCALE GENOMIC DNA]</scope>
    <source>
        <strain evidence="5">p1.1.43</strain>
    </source>
</reference>
<keyword evidence="5" id="KW-1185">Reference proteome</keyword>
<dbReference type="InterPro" id="IPR001296">
    <property type="entry name" value="Glyco_trans_1"/>
</dbReference>
<dbReference type="STRING" id="1150625.Q75_15370"/>